<dbReference type="InterPro" id="IPR000086">
    <property type="entry name" value="NUDIX_hydrolase_dom"/>
</dbReference>
<name>A0A3N1XPV2_9FIRM</name>
<proteinExistence type="predicted"/>
<comment type="caution">
    <text evidence="4">The sequence shown here is derived from an EMBL/GenBank/DDBJ whole genome shotgun (WGS) entry which is preliminary data.</text>
</comment>
<dbReference type="SUPFAM" id="SSF55811">
    <property type="entry name" value="Nudix"/>
    <property type="match status" value="1"/>
</dbReference>
<dbReference type="RefSeq" id="WP_123609380.1">
    <property type="nucleotide sequence ID" value="NZ_RJVG01000005.1"/>
</dbReference>
<gene>
    <name evidence="4" type="ORF">EDD66_105140</name>
</gene>
<dbReference type="PANTHER" id="PTHR43046">
    <property type="entry name" value="GDP-MANNOSE MANNOSYL HYDROLASE"/>
    <property type="match status" value="1"/>
</dbReference>
<dbReference type="Pfam" id="PF00293">
    <property type="entry name" value="NUDIX"/>
    <property type="match status" value="1"/>
</dbReference>
<comment type="cofactor">
    <cofactor evidence="1">
        <name>Mg(2+)</name>
        <dbReference type="ChEBI" id="CHEBI:18420"/>
    </cofactor>
</comment>
<dbReference type="EMBL" id="RJVG01000005">
    <property type="protein sequence ID" value="ROR28201.1"/>
    <property type="molecule type" value="Genomic_DNA"/>
</dbReference>
<evidence type="ECO:0000256" key="2">
    <source>
        <dbReference type="ARBA" id="ARBA00022801"/>
    </source>
</evidence>
<dbReference type="Gene3D" id="3.90.79.10">
    <property type="entry name" value="Nucleoside Triphosphate Pyrophosphohydrolase"/>
    <property type="match status" value="1"/>
</dbReference>
<evidence type="ECO:0000259" key="3">
    <source>
        <dbReference type="PROSITE" id="PS51462"/>
    </source>
</evidence>
<evidence type="ECO:0000256" key="1">
    <source>
        <dbReference type="ARBA" id="ARBA00001946"/>
    </source>
</evidence>
<dbReference type="Proteomes" id="UP000273083">
    <property type="component" value="Unassembled WGS sequence"/>
</dbReference>
<accession>A0A3N1XPV2</accession>
<protein>
    <submittedName>
        <fullName evidence="4">NUDIX domain-containing protein</fullName>
    </submittedName>
</protein>
<keyword evidence="5" id="KW-1185">Reference proteome</keyword>
<dbReference type="PROSITE" id="PS51462">
    <property type="entry name" value="NUDIX"/>
    <property type="match status" value="1"/>
</dbReference>
<organism evidence="4 5">
    <name type="scientific">Mobilisporobacter senegalensis</name>
    <dbReference type="NCBI Taxonomy" id="1329262"/>
    <lineage>
        <taxon>Bacteria</taxon>
        <taxon>Bacillati</taxon>
        <taxon>Bacillota</taxon>
        <taxon>Clostridia</taxon>
        <taxon>Lachnospirales</taxon>
        <taxon>Lachnospiraceae</taxon>
        <taxon>Mobilisporobacter</taxon>
    </lineage>
</organism>
<dbReference type="InterPro" id="IPR015797">
    <property type="entry name" value="NUDIX_hydrolase-like_dom_sf"/>
</dbReference>
<evidence type="ECO:0000313" key="4">
    <source>
        <dbReference type="EMBL" id="ROR28201.1"/>
    </source>
</evidence>
<reference evidence="4 5" key="1">
    <citation type="submission" date="2018-11" db="EMBL/GenBank/DDBJ databases">
        <title>Genomic Encyclopedia of Type Strains, Phase IV (KMG-IV): sequencing the most valuable type-strain genomes for metagenomic binning, comparative biology and taxonomic classification.</title>
        <authorList>
            <person name="Goeker M."/>
        </authorList>
    </citation>
    <scope>NUCLEOTIDE SEQUENCE [LARGE SCALE GENOMIC DNA]</scope>
    <source>
        <strain evidence="4 5">DSM 26537</strain>
    </source>
</reference>
<dbReference type="AlphaFoldDB" id="A0A3N1XPV2"/>
<keyword evidence="2" id="KW-0378">Hydrolase</keyword>
<dbReference type="OrthoDB" id="9787476at2"/>
<dbReference type="PANTHER" id="PTHR43046:SF14">
    <property type="entry name" value="MUTT_NUDIX FAMILY PROTEIN"/>
    <property type="match status" value="1"/>
</dbReference>
<feature type="domain" description="Nudix hydrolase" evidence="3">
    <location>
        <begin position="4"/>
        <end position="130"/>
    </location>
</feature>
<dbReference type="GO" id="GO:0016787">
    <property type="term" value="F:hydrolase activity"/>
    <property type="evidence" value="ECO:0007669"/>
    <property type="project" value="UniProtKB-KW"/>
</dbReference>
<sequence length="131" mass="15480">MDKYRILVKGIVEYNDKYLIVEKWYDDRIMNPYQWGFIDGSIEFGEAPDKAVIRIINENTGINAEISKILYTWSFMVGEVCNIGISYLCLCSMDEVLLSEELHNYKWISKEEFKDYIDNKDIIDDIERAEL</sequence>
<evidence type="ECO:0000313" key="5">
    <source>
        <dbReference type="Proteomes" id="UP000273083"/>
    </source>
</evidence>